<dbReference type="STRING" id="39692.BST38_13645"/>
<dbReference type="Pfam" id="PF12680">
    <property type="entry name" value="SnoaL_2"/>
    <property type="match status" value="1"/>
</dbReference>
<evidence type="ECO:0000313" key="2">
    <source>
        <dbReference type="EMBL" id="BBY77209.1"/>
    </source>
</evidence>
<evidence type="ECO:0000313" key="3">
    <source>
        <dbReference type="EMBL" id="SRX82291.1"/>
    </source>
</evidence>
<dbReference type="EMBL" id="UEGS01000001">
    <property type="protein sequence ID" value="SRX82291.1"/>
    <property type="molecule type" value="Genomic_DNA"/>
</dbReference>
<dbReference type="Proteomes" id="UP000252008">
    <property type="component" value="Unassembled WGS sequence"/>
</dbReference>
<dbReference type="InterPro" id="IPR032710">
    <property type="entry name" value="NTF2-like_dom_sf"/>
</dbReference>
<dbReference type="Gene3D" id="3.10.450.50">
    <property type="match status" value="1"/>
</dbReference>
<accession>A0A375YMI3</accession>
<dbReference type="EMBL" id="AP022598">
    <property type="protein sequence ID" value="BBY77209.1"/>
    <property type="molecule type" value="Genomic_DNA"/>
</dbReference>
<sequence>MPVDQITDRTSEVEQTVYGMWAALSARDWDALKGFLAPDCIYLDMPVGPAAAARGPEDIVKRLKIGIAPLASYQNFPGLMVSNGVDVMYEHHEEWHWATGESAVLQFVTVHRVQNGVITLWKDYWDMSALADHAPPSWLADFAEADMSWVFDATGLV</sequence>
<reference evidence="2" key="3">
    <citation type="submission" date="2020-02" db="EMBL/GenBank/DDBJ databases">
        <authorList>
            <person name="Matsumoto Y."/>
            <person name="Motooka D."/>
            <person name="Nakamura S."/>
        </authorList>
    </citation>
    <scope>NUCLEOTIDE SEQUENCE</scope>
    <source>
        <strain evidence="2">JCM 6367</strain>
    </source>
</reference>
<gene>
    <name evidence="3" type="ORF">MPP7335_04051</name>
    <name evidence="2" type="ORF">MPRF_41080</name>
</gene>
<name>A0A375YMI3_MYCPF</name>
<dbReference type="RefSeq" id="WP_083143863.1">
    <property type="nucleotide sequence ID" value="NZ_AP022598.1"/>
</dbReference>
<proteinExistence type="predicted"/>
<dbReference type="AlphaFoldDB" id="A0A375YMI3"/>
<organism evidence="3 4">
    <name type="scientific">Mycolicibacterium parafortuitum</name>
    <name type="common">Mycobacterium parafortuitum</name>
    <dbReference type="NCBI Taxonomy" id="39692"/>
    <lineage>
        <taxon>Bacteria</taxon>
        <taxon>Bacillati</taxon>
        <taxon>Actinomycetota</taxon>
        <taxon>Actinomycetes</taxon>
        <taxon>Mycobacteriales</taxon>
        <taxon>Mycobacteriaceae</taxon>
        <taxon>Mycolicibacterium</taxon>
    </lineage>
</organism>
<protein>
    <recommendedName>
        <fullName evidence="1">SnoaL-like domain-containing protein</fullName>
    </recommendedName>
</protein>
<keyword evidence="4" id="KW-1185">Reference proteome</keyword>
<reference evidence="3 4" key="1">
    <citation type="submission" date="2018-05" db="EMBL/GenBank/DDBJ databases">
        <authorList>
            <consortium name="IHU Genomes"/>
        </authorList>
    </citation>
    <scope>NUCLEOTIDE SEQUENCE [LARGE SCALE GENOMIC DNA]</scope>
    <source>
        <strain evidence="3 4">P7335</strain>
    </source>
</reference>
<evidence type="ECO:0000259" key="1">
    <source>
        <dbReference type="Pfam" id="PF12680"/>
    </source>
</evidence>
<dbReference type="InterPro" id="IPR037401">
    <property type="entry name" value="SnoaL-like"/>
</dbReference>
<feature type="domain" description="SnoaL-like" evidence="1">
    <location>
        <begin position="20"/>
        <end position="120"/>
    </location>
</feature>
<dbReference type="Proteomes" id="UP000466554">
    <property type="component" value="Chromosome"/>
</dbReference>
<dbReference type="SUPFAM" id="SSF54427">
    <property type="entry name" value="NTF2-like"/>
    <property type="match status" value="1"/>
</dbReference>
<evidence type="ECO:0000313" key="5">
    <source>
        <dbReference type="Proteomes" id="UP000466554"/>
    </source>
</evidence>
<reference evidence="2 5" key="2">
    <citation type="journal article" date="2019" name="Emerg. Microbes Infect.">
        <title>Comprehensive subspecies identification of 175 nontuberculous mycobacteria species based on 7547 genomic profiles.</title>
        <authorList>
            <person name="Matsumoto Y."/>
            <person name="Kinjo T."/>
            <person name="Motooka D."/>
            <person name="Nabeya D."/>
            <person name="Jung N."/>
            <person name="Uechi K."/>
            <person name="Horii T."/>
            <person name="Iida T."/>
            <person name="Fujita J."/>
            <person name="Nakamura S."/>
        </authorList>
    </citation>
    <scope>NUCLEOTIDE SEQUENCE [LARGE SCALE GENOMIC DNA]</scope>
    <source>
        <strain evidence="2 5">JCM 6367</strain>
    </source>
</reference>
<evidence type="ECO:0000313" key="4">
    <source>
        <dbReference type="Proteomes" id="UP000252008"/>
    </source>
</evidence>